<reference evidence="4 5" key="1">
    <citation type="submission" date="2017-05" db="EMBL/GenBank/DDBJ databases">
        <title>Streptomyces alboflavus Genome sequencing and assembly.</title>
        <authorList>
            <person name="Wang Y."/>
            <person name="Du B."/>
            <person name="Ding Y."/>
            <person name="Liu H."/>
            <person name="Hou Q."/>
            <person name="Liu K."/>
            <person name="Wang C."/>
            <person name="Yao L."/>
        </authorList>
    </citation>
    <scope>NUCLEOTIDE SEQUENCE [LARGE SCALE GENOMIC DNA]</scope>
    <source>
        <strain evidence="4 5">MDJK44</strain>
    </source>
</reference>
<feature type="compositionally biased region" description="Gly residues" evidence="1">
    <location>
        <begin position="231"/>
        <end position="245"/>
    </location>
</feature>
<feature type="compositionally biased region" description="Low complexity" evidence="1">
    <location>
        <begin position="180"/>
        <end position="212"/>
    </location>
</feature>
<dbReference type="InterPro" id="IPR010982">
    <property type="entry name" value="Lambda_DNA-bd_dom_sf"/>
</dbReference>
<dbReference type="Gene3D" id="1.10.260.40">
    <property type="entry name" value="lambda repressor-like DNA-binding domains"/>
    <property type="match status" value="1"/>
</dbReference>
<organism evidence="4 5">
    <name type="scientific">Streptomyces alboflavus</name>
    <dbReference type="NCBI Taxonomy" id="67267"/>
    <lineage>
        <taxon>Bacteria</taxon>
        <taxon>Bacillati</taxon>
        <taxon>Actinomycetota</taxon>
        <taxon>Actinomycetes</taxon>
        <taxon>Kitasatosporales</taxon>
        <taxon>Streptomycetaceae</taxon>
        <taxon>Streptomyces</taxon>
    </lineage>
</organism>
<dbReference type="Pfam" id="PF13560">
    <property type="entry name" value="HTH_31"/>
    <property type="match status" value="1"/>
</dbReference>
<dbReference type="InterPro" id="IPR021224">
    <property type="entry name" value="DUF2690"/>
</dbReference>
<dbReference type="OrthoDB" id="4334712at2"/>
<dbReference type="SMART" id="SM00530">
    <property type="entry name" value="HTH_XRE"/>
    <property type="match status" value="1"/>
</dbReference>
<evidence type="ECO:0000313" key="4">
    <source>
        <dbReference type="EMBL" id="ARX85879.1"/>
    </source>
</evidence>
<dbReference type="AlphaFoldDB" id="A0A1Z1WHP5"/>
<evidence type="ECO:0000256" key="1">
    <source>
        <dbReference type="SAM" id="MobiDB-lite"/>
    </source>
</evidence>
<evidence type="ECO:0000256" key="2">
    <source>
        <dbReference type="SAM" id="Phobius"/>
    </source>
</evidence>
<evidence type="ECO:0000259" key="3">
    <source>
        <dbReference type="SMART" id="SM00530"/>
    </source>
</evidence>
<keyword evidence="2" id="KW-0472">Membrane</keyword>
<proteinExistence type="predicted"/>
<dbReference type="SUPFAM" id="SSF47413">
    <property type="entry name" value="lambda repressor-like DNA-binding domains"/>
    <property type="match status" value="1"/>
</dbReference>
<dbReference type="RefSeq" id="WP_087885538.1">
    <property type="nucleotide sequence ID" value="NZ_CP021748.1"/>
</dbReference>
<dbReference type="GO" id="GO:0003677">
    <property type="term" value="F:DNA binding"/>
    <property type="evidence" value="ECO:0007669"/>
    <property type="project" value="InterPro"/>
</dbReference>
<protein>
    <recommendedName>
        <fullName evidence="3">HTH cro/C1-type domain-containing protein</fullName>
    </recommendedName>
</protein>
<keyword evidence="2" id="KW-0812">Transmembrane</keyword>
<dbReference type="KEGG" id="salf:SMD44_05348"/>
<sequence length="420" mass="42308">MPRWKALPDELDPQVREFANQLRRLVDRSGLSIAAVSDRTGYSKTSWERYLNGRLLAPKGAIVALAEVTGTPPVHLITMWELAERAWSRSEMRHDMTMQAIRISQARAALGELATNPPVSSKDAKSGKSPRAPKESGGAGKARGGVGAVTGVAGPAGVSPTVPPVAQEPEGVRYGAQARGAASAGPTGADSAAAAAQAQARAQAPATPSSRSYEASAPPGSVAATSSVSPGYGGGGPGSVAGPGADGKSPDGQRRKRKLTMFLAGIVGALVVIAAAVFLTDIGKDDDGDGKAGPSTAPTTSKADLPAGVECSGADCTGKDPENMGCGGEFARTTSRVTVVGTKTLVEVRYSKTCGAAWARITQAAPGDKVTITGSGSAARQTGTVNADLDAYTPMVAVKNAAAAKACATLKAGGTPTCTK</sequence>
<accession>A0A1Z1WHP5</accession>
<keyword evidence="2" id="KW-1133">Transmembrane helix</keyword>
<keyword evidence="5" id="KW-1185">Reference proteome</keyword>
<feature type="transmembrane region" description="Helical" evidence="2">
    <location>
        <begin position="259"/>
        <end position="279"/>
    </location>
</feature>
<dbReference type="CDD" id="cd00093">
    <property type="entry name" value="HTH_XRE"/>
    <property type="match status" value="1"/>
</dbReference>
<dbReference type="EMBL" id="CP021748">
    <property type="protein sequence ID" value="ARX85879.1"/>
    <property type="molecule type" value="Genomic_DNA"/>
</dbReference>
<feature type="compositionally biased region" description="Gly residues" evidence="1">
    <location>
        <begin position="137"/>
        <end position="148"/>
    </location>
</feature>
<evidence type="ECO:0000313" key="5">
    <source>
        <dbReference type="Proteomes" id="UP000195880"/>
    </source>
</evidence>
<dbReference type="Pfam" id="PF10901">
    <property type="entry name" value="DUF2690"/>
    <property type="match status" value="1"/>
</dbReference>
<feature type="region of interest" description="Disordered" evidence="1">
    <location>
        <begin position="115"/>
        <end position="253"/>
    </location>
</feature>
<feature type="domain" description="HTH cro/C1-type" evidence="3">
    <location>
        <begin position="21"/>
        <end position="76"/>
    </location>
</feature>
<feature type="compositionally biased region" description="Low complexity" evidence="1">
    <location>
        <begin position="149"/>
        <end position="158"/>
    </location>
</feature>
<dbReference type="eggNOG" id="ENOG5033XVA">
    <property type="taxonomic scope" value="Bacteria"/>
</dbReference>
<dbReference type="Proteomes" id="UP000195880">
    <property type="component" value="Chromosome"/>
</dbReference>
<gene>
    <name evidence="4" type="ORF">SMD44_05348</name>
</gene>
<feature type="region of interest" description="Disordered" evidence="1">
    <location>
        <begin position="284"/>
        <end position="304"/>
    </location>
</feature>
<name>A0A1Z1WHP5_9ACTN</name>
<dbReference type="InterPro" id="IPR001387">
    <property type="entry name" value="Cro/C1-type_HTH"/>
</dbReference>